<evidence type="ECO:0000313" key="2">
    <source>
        <dbReference type="Proteomes" id="UP001529510"/>
    </source>
</evidence>
<feature type="non-terminal residue" evidence="1">
    <location>
        <position position="1"/>
    </location>
</feature>
<sequence>LKRVLCSPVQIEACSKEAEKIDSLINSASPTLVSHVPLSAFLHSELKLSTISSSALGPLSLSLCVFSSSLLIS</sequence>
<feature type="non-terminal residue" evidence="1">
    <location>
        <position position="73"/>
    </location>
</feature>
<dbReference type="EMBL" id="JAMKFB020000024">
    <property type="protein sequence ID" value="KAL0157100.1"/>
    <property type="molecule type" value="Genomic_DNA"/>
</dbReference>
<gene>
    <name evidence="1" type="ORF">M9458_048346</name>
</gene>
<dbReference type="AlphaFoldDB" id="A0ABD0N4P9"/>
<name>A0ABD0N4P9_CIRMR</name>
<dbReference type="PANTHER" id="PTHR13487:SF3">
    <property type="entry name" value="REVERSION-INDUCING CYSTEINE-RICH PROTEIN WITH KAZAL MOTIFS"/>
    <property type="match status" value="1"/>
</dbReference>
<dbReference type="PANTHER" id="PTHR13487">
    <property type="entry name" value="SERINE PROTEASE INHIBITOR"/>
    <property type="match status" value="1"/>
</dbReference>
<dbReference type="InterPro" id="IPR039016">
    <property type="entry name" value="RECK"/>
</dbReference>
<reference evidence="1 2" key="1">
    <citation type="submission" date="2024-05" db="EMBL/GenBank/DDBJ databases">
        <title>Genome sequencing and assembly of Indian major carp, Cirrhinus mrigala (Hamilton, 1822).</title>
        <authorList>
            <person name="Mohindra V."/>
            <person name="Chowdhury L.M."/>
            <person name="Lal K."/>
            <person name="Jena J.K."/>
        </authorList>
    </citation>
    <scope>NUCLEOTIDE SEQUENCE [LARGE SCALE GENOMIC DNA]</scope>
    <source>
        <strain evidence="1">CM1030</strain>
        <tissue evidence="1">Blood</tissue>
    </source>
</reference>
<keyword evidence="2" id="KW-1185">Reference proteome</keyword>
<accession>A0ABD0N4P9</accession>
<comment type="caution">
    <text evidence="1">The sequence shown here is derived from an EMBL/GenBank/DDBJ whole genome shotgun (WGS) entry which is preliminary data.</text>
</comment>
<protein>
    <submittedName>
        <fullName evidence="1">Uncharacterized protein</fullName>
    </submittedName>
</protein>
<evidence type="ECO:0000313" key="1">
    <source>
        <dbReference type="EMBL" id="KAL0157100.1"/>
    </source>
</evidence>
<organism evidence="1 2">
    <name type="scientific">Cirrhinus mrigala</name>
    <name type="common">Mrigala</name>
    <dbReference type="NCBI Taxonomy" id="683832"/>
    <lineage>
        <taxon>Eukaryota</taxon>
        <taxon>Metazoa</taxon>
        <taxon>Chordata</taxon>
        <taxon>Craniata</taxon>
        <taxon>Vertebrata</taxon>
        <taxon>Euteleostomi</taxon>
        <taxon>Actinopterygii</taxon>
        <taxon>Neopterygii</taxon>
        <taxon>Teleostei</taxon>
        <taxon>Ostariophysi</taxon>
        <taxon>Cypriniformes</taxon>
        <taxon>Cyprinidae</taxon>
        <taxon>Labeoninae</taxon>
        <taxon>Labeonini</taxon>
        <taxon>Cirrhinus</taxon>
    </lineage>
</organism>
<proteinExistence type="predicted"/>
<dbReference type="Proteomes" id="UP001529510">
    <property type="component" value="Unassembled WGS sequence"/>
</dbReference>